<dbReference type="EMBL" id="CM007383">
    <property type="protein sequence ID" value="ONK76284.1"/>
    <property type="molecule type" value="Genomic_DNA"/>
</dbReference>
<evidence type="ECO:0000313" key="2">
    <source>
        <dbReference type="EMBL" id="ONK76284.1"/>
    </source>
</evidence>
<feature type="region of interest" description="Disordered" evidence="1">
    <location>
        <begin position="95"/>
        <end position="115"/>
    </location>
</feature>
<proteinExistence type="predicted"/>
<dbReference type="Gramene" id="ONK76284">
    <property type="protein sequence ID" value="ONK76284"/>
    <property type="gene ID" value="A4U43_C03F26000"/>
</dbReference>
<protein>
    <submittedName>
        <fullName evidence="2">Uncharacterized protein</fullName>
    </submittedName>
</protein>
<sequence length="115" mass="12882">MRDRRRDLADSVDVGFVGESSPRPGPSRRPDKEPLTPLNEVDSADESFPGPGGPRGFIRTGSIPPARTHAGRREISQGRGRLLWRLNWLRRRGCWDATRPSAPDSPGLSRDWNKK</sequence>
<evidence type="ECO:0000313" key="3">
    <source>
        <dbReference type="Proteomes" id="UP000243459"/>
    </source>
</evidence>
<dbReference type="Proteomes" id="UP000243459">
    <property type="component" value="Chromosome 3"/>
</dbReference>
<name>A0A5P1FE10_ASPOF</name>
<dbReference type="AlphaFoldDB" id="A0A5P1FE10"/>
<gene>
    <name evidence="2" type="ORF">A4U43_C03F26000</name>
</gene>
<evidence type="ECO:0000256" key="1">
    <source>
        <dbReference type="SAM" id="MobiDB-lite"/>
    </source>
</evidence>
<accession>A0A5P1FE10</accession>
<organism evidence="2 3">
    <name type="scientific">Asparagus officinalis</name>
    <name type="common">Garden asparagus</name>
    <dbReference type="NCBI Taxonomy" id="4686"/>
    <lineage>
        <taxon>Eukaryota</taxon>
        <taxon>Viridiplantae</taxon>
        <taxon>Streptophyta</taxon>
        <taxon>Embryophyta</taxon>
        <taxon>Tracheophyta</taxon>
        <taxon>Spermatophyta</taxon>
        <taxon>Magnoliopsida</taxon>
        <taxon>Liliopsida</taxon>
        <taxon>Asparagales</taxon>
        <taxon>Asparagaceae</taxon>
        <taxon>Asparagoideae</taxon>
        <taxon>Asparagus</taxon>
    </lineage>
</organism>
<feature type="region of interest" description="Disordered" evidence="1">
    <location>
        <begin position="1"/>
        <end position="74"/>
    </location>
</feature>
<keyword evidence="3" id="KW-1185">Reference proteome</keyword>
<reference evidence="3" key="1">
    <citation type="journal article" date="2017" name="Nat. Commun.">
        <title>The asparagus genome sheds light on the origin and evolution of a young Y chromosome.</title>
        <authorList>
            <person name="Harkess A."/>
            <person name="Zhou J."/>
            <person name="Xu C."/>
            <person name="Bowers J.E."/>
            <person name="Van der Hulst R."/>
            <person name="Ayyampalayam S."/>
            <person name="Mercati F."/>
            <person name="Riccardi P."/>
            <person name="McKain M.R."/>
            <person name="Kakrana A."/>
            <person name="Tang H."/>
            <person name="Ray J."/>
            <person name="Groenendijk J."/>
            <person name="Arikit S."/>
            <person name="Mathioni S.M."/>
            <person name="Nakano M."/>
            <person name="Shan H."/>
            <person name="Telgmann-Rauber A."/>
            <person name="Kanno A."/>
            <person name="Yue Z."/>
            <person name="Chen H."/>
            <person name="Li W."/>
            <person name="Chen Y."/>
            <person name="Xu X."/>
            <person name="Zhang Y."/>
            <person name="Luo S."/>
            <person name="Chen H."/>
            <person name="Gao J."/>
            <person name="Mao Z."/>
            <person name="Pires J.C."/>
            <person name="Luo M."/>
            <person name="Kudrna D."/>
            <person name="Wing R.A."/>
            <person name="Meyers B.C."/>
            <person name="Yi K."/>
            <person name="Kong H."/>
            <person name="Lavrijsen P."/>
            <person name="Sunseri F."/>
            <person name="Falavigna A."/>
            <person name="Ye Y."/>
            <person name="Leebens-Mack J.H."/>
            <person name="Chen G."/>
        </authorList>
    </citation>
    <scope>NUCLEOTIDE SEQUENCE [LARGE SCALE GENOMIC DNA]</scope>
    <source>
        <strain evidence="3">cv. DH0086</strain>
    </source>
</reference>